<dbReference type="AlphaFoldDB" id="C8S3J6"/>
<gene>
    <name evidence="1" type="ORF">Rsw2DRAFT_2624</name>
</gene>
<dbReference type="EMBL" id="ACYY01000019">
    <property type="protein sequence ID" value="EEW24444.1"/>
    <property type="molecule type" value="Genomic_DNA"/>
</dbReference>
<reference evidence="1 2" key="1">
    <citation type="submission" date="2009-08" db="EMBL/GenBank/DDBJ databases">
        <title>The draft genome of Rhodobacter sp. SW2.</title>
        <authorList>
            <consortium name="US DOE Joint Genome Institute (JGI-PGF)"/>
            <person name="Lucas S."/>
            <person name="Copeland A."/>
            <person name="Lapidus A."/>
            <person name="Glavina del Rio T."/>
            <person name="Tice H."/>
            <person name="Bruce D."/>
            <person name="Goodwin L."/>
            <person name="Pitluck S."/>
            <person name="Larimer F."/>
            <person name="Land M.L."/>
            <person name="Hauser L."/>
            <person name="Emerson D."/>
        </authorList>
    </citation>
    <scope>NUCLEOTIDE SEQUENCE [LARGE SCALE GENOMIC DNA]</scope>
    <source>
        <strain evidence="1 2">SW2</strain>
    </source>
</reference>
<sequence length="231" mass="24460">MVSIETAAKTFYAFGEDIFSKMKAMTVSPEAVQALFTRPDGSYLCARWGRPIVPVVFGVDDATLAVIKGAIEAVVVLAGHRMAETDPELGANLMLFFCRDWAELLEVPGLDQLIPDLAPLCTRLSASGANQYRAFRFDAGGAIKAAFVFLRMDAALADLPAETLALSQAVQVILLWGEQAFAGASPLAMAGGVAVLRPEIAAVIRAAYAPVLPAVARDASHALRLAARMAP</sequence>
<dbReference type="eggNOG" id="ENOG502Z9D8">
    <property type="taxonomic scope" value="Bacteria"/>
</dbReference>
<evidence type="ECO:0000313" key="2">
    <source>
        <dbReference type="Proteomes" id="UP000010121"/>
    </source>
</evidence>
<comment type="caution">
    <text evidence="1">The sequence shown here is derived from an EMBL/GenBank/DDBJ whole genome shotgun (WGS) entry which is preliminary data.</text>
</comment>
<keyword evidence="2" id="KW-1185">Reference proteome</keyword>
<organism evidence="1 2">
    <name type="scientific">Rhodobacter ferrooxidans</name>
    <dbReference type="NCBI Taxonomy" id="371731"/>
    <lineage>
        <taxon>Bacteria</taxon>
        <taxon>Pseudomonadati</taxon>
        <taxon>Pseudomonadota</taxon>
        <taxon>Alphaproteobacteria</taxon>
        <taxon>Rhodobacterales</taxon>
        <taxon>Rhodobacter group</taxon>
        <taxon>Rhodobacter</taxon>
    </lineage>
</organism>
<proteinExistence type="predicted"/>
<dbReference type="STRING" id="371731.Rsw2DRAFT_2624"/>
<evidence type="ECO:0000313" key="1">
    <source>
        <dbReference type="EMBL" id="EEW24444.1"/>
    </source>
</evidence>
<dbReference type="Proteomes" id="UP000010121">
    <property type="component" value="Unassembled WGS sequence"/>
</dbReference>
<accession>C8S3J6</accession>
<protein>
    <submittedName>
        <fullName evidence="1">Uncharacterized protein</fullName>
    </submittedName>
</protein>
<name>C8S3J6_9RHOB</name>